<dbReference type="InterPro" id="IPR038827">
    <property type="entry name" value="CCDC152"/>
</dbReference>
<reference evidence="3" key="1">
    <citation type="submission" date="2024-04" db="EMBL/GenBank/DDBJ databases">
        <title>Salinicola lusitanus LLJ914,a marine bacterium isolated from the Okinawa Trough.</title>
        <authorList>
            <person name="Li J."/>
        </authorList>
    </citation>
    <scope>NUCLEOTIDE SEQUENCE [LARGE SCALE GENOMIC DNA]</scope>
</reference>
<dbReference type="PANTHER" id="PTHR35253:SF1">
    <property type="entry name" value="COILED-COIL DOMAIN-CONTAINING PROTEIN 152"/>
    <property type="match status" value="1"/>
</dbReference>
<dbReference type="AlphaFoldDB" id="A0AAW0NJB0"/>
<dbReference type="PANTHER" id="PTHR35253">
    <property type="entry name" value="COILED-COIL DOMAIN-CONTAINING PROTEIN 152"/>
    <property type="match status" value="1"/>
</dbReference>
<comment type="caution">
    <text evidence="2">The sequence shown here is derived from an EMBL/GenBank/DDBJ whole genome shotgun (WGS) entry which is preliminary data.</text>
</comment>
<evidence type="ECO:0000313" key="3">
    <source>
        <dbReference type="Proteomes" id="UP001460270"/>
    </source>
</evidence>
<dbReference type="Proteomes" id="UP001460270">
    <property type="component" value="Unassembled WGS sequence"/>
</dbReference>
<feature type="coiled-coil region" evidence="1">
    <location>
        <begin position="82"/>
        <end position="185"/>
    </location>
</feature>
<sequence length="260" mass="30365">MSKANCVDLNVFLEKFCSLQESIAQVQSTNSRLQLTLEDSGRVLKHSQTRENALVHERDALMDTVKELQQSLESQCHIRVENERLQCELEEMKKDNSKKALEAEAEVQKLMADMRAEAEHHQRALEAVRLQGRRDVEEAHTQAALNMESKEAEVRRTLQQKEQELEALRSRLREQERERNSELLKLQMEFGAKLARVQSSAQMNQQQQHGPSLPHNIFKRKLQFFQEEKDKEVAALRQRIRELEEGQLTGLKRRKVTFNI</sequence>
<dbReference type="EMBL" id="JBBPFD010000015">
    <property type="protein sequence ID" value="KAK7895412.1"/>
    <property type="molecule type" value="Genomic_DNA"/>
</dbReference>
<keyword evidence="3" id="KW-1185">Reference proteome</keyword>
<name>A0AAW0NJB0_9GOBI</name>
<keyword evidence="1" id="KW-0175">Coiled coil</keyword>
<evidence type="ECO:0000256" key="1">
    <source>
        <dbReference type="SAM" id="Coils"/>
    </source>
</evidence>
<protein>
    <recommendedName>
        <fullName evidence="4">Coiled-coil domain containing 152</fullName>
    </recommendedName>
</protein>
<organism evidence="2 3">
    <name type="scientific">Mugilogobius chulae</name>
    <name type="common">yellowstripe goby</name>
    <dbReference type="NCBI Taxonomy" id="88201"/>
    <lineage>
        <taxon>Eukaryota</taxon>
        <taxon>Metazoa</taxon>
        <taxon>Chordata</taxon>
        <taxon>Craniata</taxon>
        <taxon>Vertebrata</taxon>
        <taxon>Euteleostomi</taxon>
        <taxon>Actinopterygii</taxon>
        <taxon>Neopterygii</taxon>
        <taxon>Teleostei</taxon>
        <taxon>Neoteleostei</taxon>
        <taxon>Acanthomorphata</taxon>
        <taxon>Gobiaria</taxon>
        <taxon>Gobiiformes</taxon>
        <taxon>Gobioidei</taxon>
        <taxon>Gobiidae</taxon>
        <taxon>Gobionellinae</taxon>
        <taxon>Mugilogobius</taxon>
    </lineage>
</organism>
<gene>
    <name evidence="2" type="ORF">WMY93_020737</name>
</gene>
<evidence type="ECO:0008006" key="4">
    <source>
        <dbReference type="Google" id="ProtNLM"/>
    </source>
</evidence>
<evidence type="ECO:0000313" key="2">
    <source>
        <dbReference type="EMBL" id="KAK7895412.1"/>
    </source>
</evidence>
<accession>A0AAW0NJB0</accession>
<proteinExistence type="predicted"/>